<dbReference type="RefSeq" id="XP_005775573.1">
    <property type="nucleotide sequence ID" value="XM_005775516.1"/>
</dbReference>
<dbReference type="Proteomes" id="UP000013827">
    <property type="component" value="Unassembled WGS sequence"/>
</dbReference>
<dbReference type="Pfam" id="PF01926">
    <property type="entry name" value="MMR_HSR1"/>
    <property type="match status" value="1"/>
</dbReference>
<dbReference type="PANTHER" id="PTHR11649">
    <property type="entry name" value="MSS1/TRME-RELATED GTP-BINDING PROTEIN"/>
    <property type="match status" value="1"/>
</dbReference>
<dbReference type="eggNOG" id="KOG2486">
    <property type="taxonomic scope" value="Eukaryota"/>
</dbReference>
<dbReference type="PaxDb" id="2903-EOD23144"/>
<dbReference type="PANTHER" id="PTHR11649:SF13">
    <property type="entry name" value="ENGB-TYPE G DOMAIN-CONTAINING PROTEIN"/>
    <property type="match status" value="1"/>
</dbReference>
<feature type="domain" description="EngB-type G" evidence="7">
    <location>
        <begin position="127"/>
        <end position="329"/>
    </location>
</feature>
<dbReference type="KEGG" id="ehx:EMIHUDRAFT_461242"/>
<proteinExistence type="predicted"/>
<dbReference type="GO" id="GO:0005525">
    <property type="term" value="F:GTP binding"/>
    <property type="evidence" value="ECO:0007669"/>
    <property type="project" value="UniProtKB-KW"/>
</dbReference>
<dbReference type="GO" id="GO:0046872">
    <property type="term" value="F:metal ion binding"/>
    <property type="evidence" value="ECO:0007669"/>
    <property type="project" value="UniProtKB-KW"/>
</dbReference>
<accession>A0A0D3JI09</accession>
<feature type="coiled-coil region" evidence="5">
    <location>
        <begin position="21"/>
        <end position="52"/>
    </location>
</feature>
<evidence type="ECO:0000256" key="4">
    <source>
        <dbReference type="ARBA" id="ARBA00023134"/>
    </source>
</evidence>
<dbReference type="HOGENOM" id="CLU_708696_0_0_1"/>
<dbReference type="PROSITE" id="PS51706">
    <property type="entry name" value="G_ENGB"/>
    <property type="match status" value="1"/>
</dbReference>
<feature type="region of interest" description="Disordered" evidence="6">
    <location>
        <begin position="341"/>
        <end position="390"/>
    </location>
</feature>
<organism evidence="8 9">
    <name type="scientific">Emiliania huxleyi (strain CCMP1516)</name>
    <dbReference type="NCBI Taxonomy" id="280463"/>
    <lineage>
        <taxon>Eukaryota</taxon>
        <taxon>Haptista</taxon>
        <taxon>Haptophyta</taxon>
        <taxon>Prymnesiophyceae</taxon>
        <taxon>Isochrysidales</taxon>
        <taxon>Noelaerhabdaceae</taxon>
        <taxon>Emiliania</taxon>
    </lineage>
</organism>
<dbReference type="AlphaFoldDB" id="A0A0D3JI09"/>
<keyword evidence="3" id="KW-0460">Magnesium</keyword>
<keyword evidence="9" id="KW-1185">Reference proteome</keyword>
<evidence type="ECO:0000256" key="3">
    <source>
        <dbReference type="ARBA" id="ARBA00022842"/>
    </source>
</evidence>
<protein>
    <recommendedName>
        <fullName evidence="7">EngB-type G domain-containing protein</fullName>
    </recommendedName>
</protein>
<reference evidence="8" key="2">
    <citation type="submission" date="2024-10" db="UniProtKB">
        <authorList>
            <consortium name="EnsemblProtists"/>
        </authorList>
    </citation>
    <scope>IDENTIFICATION</scope>
</reference>
<feature type="compositionally biased region" description="Low complexity" evidence="6">
    <location>
        <begin position="347"/>
        <end position="360"/>
    </location>
</feature>
<dbReference type="EnsemblProtists" id="EOD23144">
    <property type="protein sequence ID" value="EOD23144"/>
    <property type="gene ID" value="EMIHUDRAFT_461242"/>
</dbReference>
<evidence type="ECO:0000256" key="6">
    <source>
        <dbReference type="SAM" id="MobiDB-lite"/>
    </source>
</evidence>
<evidence type="ECO:0000256" key="2">
    <source>
        <dbReference type="ARBA" id="ARBA00022741"/>
    </source>
</evidence>
<evidence type="ECO:0000259" key="7">
    <source>
        <dbReference type="PROSITE" id="PS51706"/>
    </source>
</evidence>
<dbReference type="InterPro" id="IPR006073">
    <property type="entry name" value="GTP-bd"/>
</dbReference>
<evidence type="ECO:0000256" key="1">
    <source>
        <dbReference type="ARBA" id="ARBA00022723"/>
    </source>
</evidence>
<dbReference type="STRING" id="2903.R1EQK4"/>
<keyword evidence="5" id="KW-0175">Coiled coil</keyword>
<keyword evidence="4" id="KW-0342">GTP-binding</keyword>
<dbReference type="GeneID" id="17268691"/>
<dbReference type="SUPFAM" id="SSF52540">
    <property type="entry name" value="P-loop containing nucleoside triphosphate hydrolases"/>
    <property type="match status" value="1"/>
</dbReference>
<name>A0A0D3JI09_EMIH1</name>
<evidence type="ECO:0000256" key="5">
    <source>
        <dbReference type="SAM" id="Coils"/>
    </source>
</evidence>
<dbReference type="Gene3D" id="3.40.50.300">
    <property type="entry name" value="P-loop containing nucleotide triphosphate hydrolases"/>
    <property type="match status" value="1"/>
</dbReference>
<dbReference type="InterPro" id="IPR030393">
    <property type="entry name" value="G_ENGB_dom"/>
</dbReference>
<sequence>MLRTALALRPQLPRRLRGSHAEALVTELEELKRRAKRRSERADSLSEQMREERVMHALRIANCEGPDPAVLREIETLKLGRRKHWHDQKRASQLKARVARRHAFEAQEVGKTGGLALEDLDKGNRNGRPEVALLGHSNCGKSALLNALIGAKARRGPAEVDSRAGWTMRLHFYWARPRGLLDEAHAGSQQGLVLVDTPGYGHAVAGAKELRHWRDLIEAYVSSSPSLRLALLLVDCSRGLCAADGRVLRLLRKRRVPTFAVLTKCDLLPPAELARSHAIVSAQVDEALRNGAAPSRADAAPAVPLLMLSSHFYSGIDGLWERLGETLHRQEAERLARLQQEAEEGEAAAAAEEGEVAAAAPVQRRRGEPGRLMVRIRRERERGESTTCDL</sequence>
<reference evidence="9" key="1">
    <citation type="journal article" date="2013" name="Nature">
        <title>Pan genome of the phytoplankton Emiliania underpins its global distribution.</title>
        <authorList>
            <person name="Read B.A."/>
            <person name="Kegel J."/>
            <person name="Klute M.J."/>
            <person name="Kuo A."/>
            <person name="Lefebvre S.C."/>
            <person name="Maumus F."/>
            <person name="Mayer C."/>
            <person name="Miller J."/>
            <person name="Monier A."/>
            <person name="Salamov A."/>
            <person name="Young J."/>
            <person name="Aguilar M."/>
            <person name="Claverie J.M."/>
            <person name="Frickenhaus S."/>
            <person name="Gonzalez K."/>
            <person name="Herman E.K."/>
            <person name="Lin Y.C."/>
            <person name="Napier J."/>
            <person name="Ogata H."/>
            <person name="Sarno A.F."/>
            <person name="Shmutz J."/>
            <person name="Schroeder D."/>
            <person name="de Vargas C."/>
            <person name="Verret F."/>
            <person name="von Dassow P."/>
            <person name="Valentin K."/>
            <person name="Van de Peer Y."/>
            <person name="Wheeler G."/>
            <person name="Dacks J.B."/>
            <person name="Delwiche C.F."/>
            <person name="Dyhrman S.T."/>
            <person name="Glockner G."/>
            <person name="John U."/>
            <person name="Richards T."/>
            <person name="Worden A.Z."/>
            <person name="Zhang X."/>
            <person name="Grigoriev I.V."/>
            <person name="Allen A.E."/>
            <person name="Bidle K."/>
            <person name="Borodovsky M."/>
            <person name="Bowler C."/>
            <person name="Brownlee C."/>
            <person name="Cock J.M."/>
            <person name="Elias M."/>
            <person name="Gladyshev V.N."/>
            <person name="Groth M."/>
            <person name="Guda C."/>
            <person name="Hadaegh A."/>
            <person name="Iglesias-Rodriguez M.D."/>
            <person name="Jenkins J."/>
            <person name="Jones B.M."/>
            <person name="Lawson T."/>
            <person name="Leese F."/>
            <person name="Lindquist E."/>
            <person name="Lobanov A."/>
            <person name="Lomsadze A."/>
            <person name="Malik S.B."/>
            <person name="Marsh M.E."/>
            <person name="Mackinder L."/>
            <person name="Mock T."/>
            <person name="Mueller-Roeber B."/>
            <person name="Pagarete A."/>
            <person name="Parker M."/>
            <person name="Probert I."/>
            <person name="Quesneville H."/>
            <person name="Raines C."/>
            <person name="Rensing S.A."/>
            <person name="Riano-Pachon D.M."/>
            <person name="Richier S."/>
            <person name="Rokitta S."/>
            <person name="Shiraiwa Y."/>
            <person name="Soanes D.M."/>
            <person name="van der Giezen M."/>
            <person name="Wahlund T.M."/>
            <person name="Williams B."/>
            <person name="Wilson W."/>
            <person name="Wolfe G."/>
            <person name="Wurch L.L."/>
        </authorList>
    </citation>
    <scope>NUCLEOTIDE SEQUENCE</scope>
</reference>
<evidence type="ECO:0000313" key="8">
    <source>
        <dbReference type="EnsemblProtists" id="EOD23144"/>
    </source>
</evidence>
<dbReference type="InterPro" id="IPR027417">
    <property type="entry name" value="P-loop_NTPase"/>
</dbReference>
<dbReference type="OMA" id="IANCEGP"/>
<keyword evidence="1" id="KW-0479">Metal-binding</keyword>
<evidence type="ECO:0000313" key="9">
    <source>
        <dbReference type="Proteomes" id="UP000013827"/>
    </source>
</evidence>
<keyword evidence="2" id="KW-0547">Nucleotide-binding</keyword>